<sequence>MIGVVAALVAAMSYGVSDFVGGIASRRVAALRVVIVSYPVALVVLVAAAAPLGGTMSTAAVVWGLLSGVGQAFGVWWFYAALGSGPISVVSPLTAILVAGLPVGVGLTLGERPSALAGVGVVLALIAVVLVSREASDEPLARREFGPDEPLARREFGPDEPLARREFGPDEPLARREFGPDEDARPHRFTMKVAWLTVGAGVAFGMNFVILDQIPVEANLWPLVLGRVAATVVVLVAALATANLARIRGVPLRLALLAGVLDAVATVTSLLALQASLLSLAGVLIALYPAATVLLAIVVLRERVTSWQAIGMVLALLAVALITAG</sequence>
<keyword evidence="2" id="KW-1185">Reference proteome</keyword>
<evidence type="ECO:0000313" key="1">
    <source>
        <dbReference type="EMBL" id="MDZ5085183.1"/>
    </source>
</evidence>
<evidence type="ECO:0000313" key="2">
    <source>
        <dbReference type="Proteomes" id="UP001289645"/>
    </source>
</evidence>
<dbReference type="Proteomes" id="UP001289645">
    <property type="component" value="Unassembled WGS sequence"/>
</dbReference>
<organism evidence="1 2">
    <name type="scientific">Mycolicibacterium parafortuitum</name>
    <name type="common">Mycobacterium parafortuitum</name>
    <dbReference type="NCBI Taxonomy" id="39692"/>
    <lineage>
        <taxon>Bacteria</taxon>
        <taxon>Bacillati</taxon>
        <taxon>Actinomycetota</taxon>
        <taxon>Actinomycetes</taxon>
        <taxon>Mycobacteriales</taxon>
        <taxon>Mycobacteriaceae</taxon>
        <taxon>Mycolicibacterium</taxon>
    </lineage>
</organism>
<comment type="caution">
    <text evidence="1">The sequence shown here is derived from an EMBL/GenBank/DDBJ whole genome shotgun (WGS) entry which is preliminary data.</text>
</comment>
<protein>
    <submittedName>
        <fullName evidence="1">DMT family transporter</fullName>
    </submittedName>
</protein>
<accession>A0ACC6ME73</accession>
<dbReference type="EMBL" id="JAOXLN010000005">
    <property type="protein sequence ID" value="MDZ5085183.1"/>
    <property type="molecule type" value="Genomic_DNA"/>
</dbReference>
<name>A0ACC6ME73_MYCPF</name>
<gene>
    <name evidence="1" type="ORF">OHX15_07250</name>
</gene>
<reference evidence="1 2" key="1">
    <citation type="journal article" date="2021" name="Chemosphere">
        <title>Bioballs carrying a syntrophic Rhodococcus and Mycolicibacterium consortium for simultaneous sorption and biodegradation of fuel oil in contaminated freshwater.</title>
        <authorList>
            <person name="Naloka K."/>
            <person name="Polrit D."/>
            <person name="Muangchinda C."/>
            <person name="Thoetkiattikul H."/>
            <person name="Pinyakong O."/>
        </authorList>
    </citation>
    <scope>NUCLEOTIDE SEQUENCE [LARGE SCALE GENOMIC DNA]</scope>
    <source>
        <strain evidence="1 2">J101</strain>
    </source>
</reference>
<proteinExistence type="predicted"/>